<feature type="region of interest" description="Disordered" evidence="1">
    <location>
        <begin position="582"/>
        <end position="602"/>
    </location>
</feature>
<reference evidence="3" key="1">
    <citation type="submission" date="2023-03" db="EMBL/GenBank/DDBJ databases">
        <title>Massive genome expansion in bonnet fungi (Mycena s.s.) driven by repeated elements and novel gene families across ecological guilds.</title>
        <authorList>
            <consortium name="Lawrence Berkeley National Laboratory"/>
            <person name="Harder C.B."/>
            <person name="Miyauchi S."/>
            <person name="Viragh M."/>
            <person name="Kuo A."/>
            <person name="Thoen E."/>
            <person name="Andreopoulos B."/>
            <person name="Lu D."/>
            <person name="Skrede I."/>
            <person name="Drula E."/>
            <person name="Henrissat B."/>
            <person name="Morin E."/>
            <person name="Kohler A."/>
            <person name="Barry K."/>
            <person name="LaButti K."/>
            <person name="Morin E."/>
            <person name="Salamov A."/>
            <person name="Lipzen A."/>
            <person name="Mereny Z."/>
            <person name="Hegedus B."/>
            <person name="Baldrian P."/>
            <person name="Stursova M."/>
            <person name="Weitz H."/>
            <person name="Taylor A."/>
            <person name="Grigoriev I.V."/>
            <person name="Nagy L.G."/>
            <person name="Martin F."/>
            <person name="Kauserud H."/>
        </authorList>
    </citation>
    <scope>NUCLEOTIDE SEQUENCE</scope>
    <source>
        <strain evidence="3">CBHHK067</strain>
    </source>
</reference>
<name>A0AAD7CP68_MYCRO</name>
<proteinExistence type="predicted"/>
<protein>
    <submittedName>
        <fullName evidence="3">Uncharacterized protein</fullName>
    </submittedName>
</protein>
<keyword evidence="2" id="KW-1133">Transmembrane helix</keyword>
<dbReference type="Proteomes" id="UP001221757">
    <property type="component" value="Unassembled WGS sequence"/>
</dbReference>
<feature type="region of interest" description="Disordered" evidence="1">
    <location>
        <begin position="468"/>
        <end position="499"/>
    </location>
</feature>
<evidence type="ECO:0000313" key="3">
    <source>
        <dbReference type="EMBL" id="KAJ7655538.1"/>
    </source>
</evidence>
<evidence type="ECO:0000313" key="4">
    <source>
        <dbReference type="Proteomes" id="UP001221757"/>
    </source>
</evidence>
<keyword evidence="2" id="KW-0472">Membrane</keyword>
<dbReference type="EMBL" id="JARKIE010000307">
    <property type="protein sequence ID" value="KAJ7655538.1"/>
    <property type="molecule type" value="Genomic_DNA"/>
</dbReference>
<comment type="caution">
    <text evidence="3">The sequence shown here is derived from an EMBL/GenBank/DDBJ whole genome shotgun (WGS) entry which is preliminary data.</text>
</comment>
<keyword evidence="2" id="KW-0812">Transmembrane</keyword>
<keyword evidence="4" id="KW-1185">Reference proteome</keyword>
<accession>A0AAD7CP68</accession>
<sequence length="662" mass="73463">MLPFPRLSRAIVSYRLGYSLQRPYPGRWTTPVVLGVFILLAAALAAINVPLSAYDMDQESTFRPNDTLPPRPFSSLIPEILQHPTGGFSPQMLTVGNTIQFNNSVFKFNITAAFNELDNTQPVSSFSYYNNPFSGGCDVMAVTVTCRIPTLFTLEWNPSSAWLGLLNPAQENLVLFAEDLDLGFQIWTPGYNRTSITDFAVTVEPCCNCAAEPSQAAEASMDQDGASLLPNHPPCSSLPARFVVTEGDLFLQTSSEAGDFNLPGVNNTNIFEDPSLRDEAPDALWSELNTLLKNTFQSLYHLVRMELGVILENQIYASPEMYNNSISDVSVDSALEHYPPTSANTSRLATTNATPYLTSLREPSPRRIPADKVVCEDDEATIHPGPYVRKDLEGQQRSMQEWDTGEASLFVSEDKRITLIETLLQRLGTVEKSSAAMAEMQARMRLSLRARGILEEVDEDHWNINEVERERRDRYPSTGGTSPSRAPSQQEFNSGFGGLISGSMPQMRLTRGEERYNIRLDTRTNQHSTCKIIAPLSTNTTRYLENPRSVHCTGLDSEVAVTYVEGAYSCASGPLSCRGAVPARKKKTKNKPTLNESRDADLSTELRARPTRGGSLFVFISAVRAVQTPKCRRKTVDSRMHLRRGRRAAKSAPWVRLLARGI</sequence>
<evidence type="ECO:0000256" key="2">
    <source>
        <dbReference type="SAM" id="Phobius"/>
    </source>
</evidence>
<dbReference type="AlphaFoldDB" id="A0AAD7CP68"/>
<feature type="compositionally biased region" description="Polar residues" evidence="1">
    <location>
        <begin position="478"/>
        <end position="493"/>
    </location>
</feature>
<feature type="transmembrane region" description="Helical" evidence="2">
    <location>
        <begin position="32"/>
        <end position="54"/>
    </location>
</feature>
<gene>
    <name evidence="3" type="ORF">B0H17DRAFT_1146374</name>
</gene>
<organism evidence="3 4">
    <name type="scientific">Mycena rosella</name>
    <name type="common">Pink bonnet</name>
    <name type="synonym">Agaricus rosellus</name>
    <dbReference type="NCBI Taxonomy" id="1033263"/>
    <lineage>
        <taxon>Eukaryota</taxon>
        <taxon>Fungi</taxon>
        <taxon>Dikarya</taxon>
        <taxon>Basidiomycota</taxon>
        <taxon>Agaricomycotina</taxon>
        <taxon>Agaricomycetes</taxon>
        <taxon>Agaricomycetidae</taxon>
        <taxon>Agaricales</taxon>
        <taxon>Marasmiineae</taxon>
        <taxon>Mycenaceae</taxon>
        <taxon>Mycena</taxon>
    </lineage>
</organism>
<evidence type="ECO:0000256" key="1">
    <source>
        <dbReference type="SAM" id="MobiDB-lite"/>
    </source>
</evidence>